<evidence type="ECO:0000313" key="5">
    <source>
        <dbReference type="Proteomes" id="UP000772434"/>
    </source>
</evidence>
<evidence type="ECO:0000313" key="4">
    <source>
        <dbReference type="EMBL" id="KAF9058598.1"/>
    </source>
</evidence>
<dbReference type="Pfam" id="PF00106">
    <property type="entry name" value="adh_short"/>
    <property type="match status" value="1"/>
</dbReference>
<accession>A0A9P5P7C0</accession>
<dbReference type="AlphaFoldDB" id="A0A9P5P7C0"/>
<comment type="similarity">
    <text evidence="1">Belongs to the short-chain dehydrogenases/reductases (SDR) family.</text>
</comment>
<evidence type="ECO:0008006" key="6">
    <source>
        <dbReference type="Google" id="ProtNLM"/>
    </source>
</evidence>
<evidence type="ECO:0000256" key="3">
    <source>
        <dbReference type="ARBA" id="ARBA00023002"/>
    </source>
</evidence>
<dbReference type="PANTHER" id="PTHR24320:SF236">
    <property type="entry name" value="SHORT-CHAIN DEHYDROGENASE-RELATED"/>
    <property type="match status" value="1"/>
</dbReference>
<dbReference type="Gene3D" id="3.40.50.720">
    <property type="entry name" value="NAD(P)-binding Rossmann-like Domain"/>
    <property type="match status" value="1"/>
</dbReference>
<dbReference type="GO" id="GO:0016491">
    <property type="term" value="F:oxidoreductase activity"/>
    <property type="evidence" value="ECO:0007669"/>
    <property type="project" value="UniProtKB-KW"/>
</dbReference>
<gene>
    <name evidence="4" type="ORF">BDP27DRAFT_1303509</name>
</gene>
<reference evidence="4" key="1">
    <citation type="submission" date="2020-11" db="EMBL/GenBank/DDBJ databases">
        <authorList>
            <consortium name="DOE Joint Genome Institute"/>
            <person name="Ahrendt S."/>
            <person name="Riley R."/>
            <person name="Andreopoulos W."/>
            <person name="Labutti K."/>
            <person name="Pangilinan J."/>
            <person name="Ruiz-Duenas F.J."/>
            <person name="Barrasa J.M."/>
            <person name="Sanchez-Garcia M."/>
            <person name="Camarero S."/>
            <person name="Miyauchi S."/>
            <person name="Serrano A."/>
            <person name="Linde D."/>
            <person name="Babiker R."/>
            <person name="Drula E."/>
            <person name="Ayuso-Fernandez I."/>
            <person name="Pacheco R."/>
            <person name="Padilla G."/>
            <person name="Ferreira P."/>
            <person name="Barriuso J."/>
            <person name="Kellner H."/>
            <person name="Castanera R."/>
            <person name="Alfaro M."/>
            <person name="Ramirez L."/>
            <person name="Pisabarro A.G."/>
            <person name="Kuo A."/>
            <person name="Tritt A."/>
            <person name="Lipzen A."/>
            <person name="He G."/>
            <person name="Yan M."/>
            <person name="Ng V."/>
            <person name="Cullen D."/>
            <person name="Martin F."/>
            <person name="Rosso M.-N."/>
            <person name="Henrissat B."/>
            <person name="Hibbett D."/>
            <person name="Martinez A.T."/>
            <person name="Grigoriev I.V."/>
        </authorList>
    </citation>
    <scope>NUCLEOTIDE SEQUENCE</scope>
    <source>
        <strain evidence="4">AH 40177</strain>
    </source>
</reference>
<comment type="caution">
    <text evidence="4">The sequence shown here is derived from an EMBL/GenBank/DDBJ whole genome shotgun (WGS) entry which is preliminary data.</text>
</comment>
<proteinExistence type="inferred from homology"/>
<dbReference type="OrthoDB" id="191139at2759"/>
<dbReference type="InterPro" id="IPR036291">
    <property type="entry name" value="NAD(P)-bd_dom_sf"/>
</dbReference>
<sequence length="333" mass="36456">MVHTLNSRCEDSLLHNFIDQSWPPKPTYSVDDIPDLTGRVVIVTGGNTGIGKETAKALLLHNARVYIAARSQVKAEQAIEHLFALTGKKALFLQLDLADLASVKAAVEEFNRRESELHILFNNAGVMLPPIDDLTAQGYDLQFGTNVLGHFYLTKLLLPLLLHTVQLSLAAGLPKGTVRIINTSSDSHLFVKNIEYKTLDLAASNVTRKERKKLGGQGLYEQSKLGNVLLATELASRYGDQGIVTTSLNPGHLKSDLQRNMPKVVLALVGSVILHPLPLGALTQLWAGTSPEGAEFNGKYLIPWARIGRASRHVTPAMAAELWEWMEAQVVGY</sequence>
<keyword evidence="5" id="KW-1185">Reference proteome</keyword>
<organism evidence="4 5">
    <name type="scientific">Rhodocollybia butyracea</name>
    <dbReference type="NCBI Taxonomy" id="206335"/>
    <lineage>
        <taxon>Eukaryota</taxon>
        <taxon>Fungi</taxon>
        <taxon>Dikarya</taxon>
        <taxon>Basidiomycota</taxon>
        <taxon>Agaricomycotina</taxon>
        <taxon>Agaricomycetes</taxon>
        <taxon>Agaricomycetidae</taxon>
        <taxon>Agaricales</taxon>
        <taxon>Marasmiineae</taxon>
        <taxon>Omphalotaceae</taxon>
        <taxon>Rhodocollybia</taxon>
    </lineage>
</organism>
<keyword evidence="2" id="KW-0521">NADP</keyword>
<dbReference type="Proteomes" id="UP000772434">
    <property type="component" value="Unassembled WGS sequence"/>
</dbReference>
<dbReference type="SUPFAM" id="SSF51735">
    <property type="entry name" value="NAD(P)-binding Rossmann-fold domains"/>
    <property type="match status" value="1"/>
</dbReference>
<evidence type="ECO:0000256" key="2">
    <source>
        <dbReference type="ARBA" id="ARBA00022857"/>
    </source>
</evidence>
<keyword evidence="3" id="KW-0560">Oxidoreductase</keyword>
<protein>
    <recommendedName>
        <fullName evidence="6">NAD(P)-binding protein</fullName>
    </recommendedName>
</protein>
<dbReference type="InterPro" id="IPR002347">
    <property type="entry name" value="SDR_fam"/>
</dbReference>
<dbReference type="PANTHER" id="PTHR24320">
    <property type="entry name" value="RETINOL DEHYDROGENASE"/>
    <property type="match status" value="1"/>
</dbReference>
<name>A0A9P5P7C0_9AGAR</name>
<dbReference type="EMBL" id="JADNRY010000363">
    <property type="protein sequence ID" value="KAF9058598.1"/>
    <property type="molecule type" value="Genomic_DNA"/>
</dbReference>
<dbReference type="PRINTS" id="PR00081">
    <property type="entry name" value="GDHRDH"/>
</dbReference>
<evidence type="ECO:0000256" key="1">
    <source>
        <dbReference type="ARBA" id="ARBA00006484"/>
    </source>
</evidence>